<sequence>MLQSEPSFSIYADEDGFVENEKGDLEGCEFSFAKRRSMGLIVEGNEDDDDHKLKEPPSPKMYLATGLGIDGFNDIEEEEYYYYKMMMMSKGDVTEDDYLSATLIEDPNDGETLMQYAKLVWEVHHDQDRALTYFERAVYASPGDCNILAAYASFLWDIDQVQDEDYKTLEVEENSPQRAATGVGANVDGLSQQ</sequence>
<dbReference type="InterPro" id="IPR011990">
    <property type="entry name" value="TPR-like_helical_dom_sf"/>
</dbReference>
<comment type="caution">
    <text evidence="2">The sequence shown here is derived from an EMBL/GenBank/DDBJ whole genome shotgun (WGS) entry which is preliminary data.</text>
</comment>
<gene>
    <name evidence="2" type="ORF">OSB04_010219</name>
</gene>
<reference evidence="2" key="1">
    <citation type="submission" date="2023-03" db="EMBL/GenBank/DDBJ databases">
        <title>Chromosome-scale reference genome and RAD-based genetic map of yellow starthistle (Centaurea solstitialis) reveal putative structural variation and QTLs associated with invader traits.</title>
        <authorList>
            <person name="Reatini B."/>
            <person name="Cang F.A."/>
            <person name="Jiang Q."/>
            <person name="Mckibben M.T.W."/>
            <person name="Barker M.S."/>
            <person name="Rieseberg L.H."/>
            <person name="Dlugosch K.M."/>
        </authorList>
    </citation>
    <scope>NUCLEOTIDE SEQUENCE</scope>
    <source>
        <strain evidence="2">CAN-66</strain>
        <tissue evidence="2">Leaf</tissue>
    </source>
</reference>
<dbReference type="EMBL" id="JARYMX010000003">
    <property type="protein sequence ID" value="KAJ9555605.1"/>
    <property type="molecule type" value="Genomic_DNA"/>
</dbReference>
<evidence type="ECO:0000256" key="1">
    <source>
        <dbReference type="SAM" id="MobiDB-lite"/>
    </source>
</evidence>
<keyword evidence="3" id="KW-1185">Reference proteome</keyword>
<dbReference type="Gene3D" id="1.25.40.10">
    <property type="entry name" value="Tetratricopeptide repeat domain"/>
    <property type="match status" value="1"/>
</dbReference>
<proteinExistence type="predicted"/>
<organism evidence="2 3">
    <name type="scientific">Centaurea solstitialis</name>
    <name type="common">yellow star-thistle</name>
    <dbReference type="NCBI Taxonomy" id="347529"/>
    <lineage>
        <taxon>Eukaryota</taxon>
        <taxon>Viridiplantae</taxon>
        <taxon>Streptophyta</taxon>
        <taxon>Embryophyta</taxon>
        <taxon>Tracheophyta</taxon>
        <taxon>Spermatophyta</taxon>
        <taxon>Magnoliopsida</taxon>
        <taxon>eudicotyledons</taxon>
        <taxon>Gunneridae</taxon>
        <taxon>Pentapetalae</taxon>
        <taxon>asterids</taxon>
        <taxon>campanulids</taxon>
        <taxon>Asterales</taxon>
        <taxon>Asteraceae</taxon>
        <taxon>Carduoideae</taxon>
        <taxon>Cardueae</taxon>
        <taxon>Centaureinae</taxon>
        <taxon>Centaurea</taxon>
    </lineage>
</organism>
<accession>A0AA38WKF2</accession>
<protein>
    <submittedName>
        <fullName evidence="2">Uncharacterized protein</fullName>
    </submittedName>
</protein>
<evidence type="ECO:0000313" key="2">
    <source>
        <dbReference type="EMBL" id="KAJ9555605.1"/>
    </source>
</evidence>
<dbReference type="Proteomes" id="UP001172457">
    <property type="component" value="Chromosome 3"/>
</dbReference>
<evidence type="ECO:0000313" key="3">
    <source>
        <dbReference type="Proteomes" id="UP001172457"/>
    </source>
</evidence>
<dbReference type="AlphaFoldDB" id="A0AA38WKF2"/>
<name>A0AA38WKF2_9ASTR</name>
<dbReference type="PANTHER" id="PTHR26312:SF217">
    <property type="entry name" value="N-ACETYLGLUCOSAMINE TRANSFERASE, OGT PROTEIN, PUTATIVE-RELATED"/>
    <property type="match status" value="1"/>
</dbReference>
<feature type="region of interest" description="Disordered" evidence="1">
    <location>
        <begin position="171"/>
        <end position="193"/>
    </location>
</feature>
<dbReference type="PANTHER" id="PTHR26312">
    <property type="entry name" value="TETRATRICOPEPTIDE REPEAT PROTEIN 5"/>
    <property type="match status" value="1"/>
</dbReference>